<organism evidence="1 2">
    <name type="scientific">Arachis hypogaea</name>
    <name type="common">Peanut</name>
    <dbReference type="NCBI Taxonomy" id="3818"/>
    <lineage>
        <taxon>Eukaryota</taxon>
        <taxon>Viridiplantae</taxon>
        <taxon>Streptophyta</taxon>
        <taxon>Embryophyta</taxon>
        <taxon>Tracheophyta</taxon>
        <taxon>Spermatophyta</taxon>
        <taxon>Magnoliopsida</taxon>
        <taxon>eudicotyledons</taxon>
        <taxon>Gunneridae</taxon>
        <taxon>Pentapetalae</taxon>
        <taxon>rosids</taxon>
        <taxon>fabids</taxon>
        <taxon>Fabales</taxon>
        <taxon>Fabaceae</taxon>
        <taxon>Papilionoideae</taxon>
        <taxon>50 kb inversion clade</taxon>
        <taxon>dalbergioids sensu lato</taxon>
        <taxon>Dalbergieae</taxon>
        <taxon>Pterocarpus clade</taxon>
        <taxon>Arachis</taxon>
    </lineage>
</organism>
<accession>A0A444Y502</accession>
<dbReference type="Proteomes" id="UP000289738">
    <property type="component" value="Chromosome B08"/>
</dbReference>
<name>A0A444Y502_ARAHY</name>
<reference evidence="1 2" key="1">
    <citation type="submission" date="2019-01" db="EMBL/GenBank/DDBJ databases">
        <title>Sequencing of cultivated peanut Arachis hypogaea provides insights into genome evolution and oil improvement.</title>
        <authorList>
            <person name="Chen X."/>
        </authorList>
    </citation>
    <scope>NUCLEOTIDE SEQUENCE [LARGE SCALE GENOMIC DNA]</scope>
    <source>
        <strain evidence="2">cv. Fuhuasheng</strain>
        <tissue evidence="1">Leaves</tissue>
    </source>
</reference>
<evidence type="ECO:0008006" key="3">
    <source>
        <dbReference type="Google" id="ProtNLM"/>
    </source>
</evidence>
<evidence type="ECO:0000313" key="2">
    <source>
        <dbReference type="Proteomes" id="UP000289738"/>
    </source>
</evidence>
<gene>
    <name evidence="1" type="ORF">Ahy_B08g092961</name>
</gene>
<dbReference type="PANTHER" id="PTHR47718">
    <property type="entry name" value="OS01G0519700 PROTEIN"/>
    <property type="match status" value="1"/>
</dbReference>
<proteinExistence type="predicted"/>
<dbReference type="AlphaFoldDB" id="A0A444Y502"/>
<dbReference type="PANTHER" id="PTHR47718:SF13">
    <property type="entry name" value="OS09G0290500 PROTEIN"/>
    <property type="match status" value="1"/>
</dbReference>
<keyword evidence="2" id="KW-1185">Reference proteome</keyword>
<evidence type="ECO:0000313" key="1">
    <source>
        <dbReference type="EMBL" id="RYQ97000.1"/>
    </source>
</evidence>
<sequence length="130" mass="15284">MLDARFRGLMWSHRSVKEGDLHQINSIRKDGLRVPTIFHAFSNQSRGCETVWFEIKDNYNAIEKQRRASAIDAETTLKFLSGLRSNDYEMFWKHSLDGEKRLQNLFWHDGTSHYNCSVFGDVWGLMQRTV</sequence>
<comment type="caution">
    <text evidence="1">The sequence shown here is derived from an EMBL/GenBank/DDBJ whole genome shotgun (WGS) entry which is preliminary data.</text>
</comment>
<protein>
    <recommendedName>
        <fullName evidence="3">Protein FAR1-RELATED SEQUENCE</fullName>
    </recommendedName>
</protein>
<dbReference type="EMBL" id="SDMP01000018">
    <property type="protein sequence ID" value="RYQ97000.1"/>
    <property type="molecule type" value="Genomic_DNA"/>
</dbReference>